<proteinExistence type="predicted"/>
<evidence type="ECO:0008006" key="3">
    <source>
        <dbReference type="Google" id="ProtNLM"/>
    </source>
</evidence>
<protein>
    <recommendedName>
        <fullName evidence="3">DUF551 domain-containing protein</fullName>
    </recommendedName>
</protein>
<evidence type="ECO:0000313" key="1">
    <source>
        <dbReference type="EMBL" id="TAA20316.1"/>
    </source>
</evidence>
<sequence length="134" mass="14496">MSQWQPIETAPKDGTMFIGWVSAERHSQIDGEGSGYGHDTSEADFCQWKAVVSHPDGGYFDNMMGQIGDAQAVTHWIPIPPPPTTQPEIQKGNADLVEPVKCDSCKGKGILAPVMQWEDALQCPRCLGTGRVGA</sequence>
<dbReference type="AlphaFoldDB" id="A0A4Q8L4P0"/>
<accession>A0A4Q8L4P0</accession>
<dbReference type="Proteomes" id="UP000292627">
    <property type="component" value="Unassembled WGS sequence"/>
</dbReference>
<gene>
    <name evidence="1" type="ORF">EA660_18165</name>
</gene>
<evidence type="ECO:0000313" key="2">
    <source>
        <dbReference type="Proteomes" id="UP000292627"/>
    </source>
</evidence>
<reference evidence="1 2" key="1">
    <citation type="submission" date="2019-02" db="EMBL/GenBank/DDBJ databases">
        <title>WGS of Pseudoxanthomonas species novum from clinical isolates.</title>
        <authorList>
            <person name="Bernier A.-M."/>
            <person name="Bernard K."/>
            <person name="Vachon A."/>
        </authorList>
    </citation>
    <scope>NUCLEOTIDE SEQUENCE [LARGE SCALE GENOMIC DNA]</scope>
    <source>
        <strain evidence="1 2">NML171200</strain>
    </source>
</reference>
<organism evidence="1 2">
    <name type="scientific">Pseudoxanthomonas winnipegensis</name>
    <dbReference type="NCBI Taxonomy" id="2480810"/>
    <lineage>
        <taxon>Bacteria</taxon>
        <taxon>Pseudomonadati</taxon>
        <taxon>Pseudomonadota</taxon>
        <taxon>Gammaproteobacteria</taxon>
        <taxon>Lysobacterales</taxon>
        <taxon>Lysobacteraceae</taxon>
        <taxon>Pseudoxanthomonas</taxon>
    </lineage>
</organism>
<dbReference type="EMBL" id="SHMC01000010">
    <property type="protein sequence ID" value="TAA20316.1"/>
    <property type="molecule type" value="Genomic_DNA"/>
</dbReference>
<dbReference type="RefSeq" id="WP_130552883.1">
    <property type="nucleotide sequence ID" value="NZ_SHMC01000010.1"/>
</dbReference>
<comment type="caution">
    <text evidence="1">The sequence shown here is derived from an EMBL/GenBank/DDBJ whole genome shotgun (WGS) entry which is preliminary data.</text>
</comment>
<name>A0A4Q8L4P0_9GAMM</name>